<protein>
    <submittedName>
        <fullName evidence="4">GntR family transcriptional regulator</fullName>
    </submittedName>
</protein>
<evidence type="ECO:0000259" key="3">
    <source>
        <dbReference type="Pfam" id="PF17783"/>
    </source>
</evidence>
<feature type="domain" description="Conserved virulence factor B first S1" evidence="2">
    <location>
        <begin position="76"/>
        <end position="130"/>
    </location>
</feature>
<proteinExistence type="inferred from homology"/>
<dbReference type="PANTHER" id="PTHR37296:SF1">
    <property type="entry name" value="CONSERVED VIRULENCE FACTOR B"/>
    <property type="match status" value="1"/>
</dbReference>
<dbReference type="InterPro" id="IPR014464">
    <property type="entry name" value="CvfB_fam"/>
</dbReference>
<dbReference type="Pfam" id="PF17783">
    <property type="entry name" value="WHD_CvfB"/>
    <property type="match status" value="1"/>
</dbReference>
<evidence type="ECO:0000256" key="1">
    <source>
        <dbReference type="PIRNR" id="PIRNR012524"/>
    </source>
</evidence>
<sequence>MIELGKYNLLEVMRSTPHGLFLEDKEENDVLLPGKFIPEGTAVGDYLEVYIYRDNEERLVATTEEPKFTLYEFAGLKVSDVNAHGAFVDYGVGKDLFVPFREQKVAMEEGNYYLVYMYLDGETDRLAGSTKVEQFLDLVDLEEDPLAAGDEVTIMVWSKSELGTNVIVNNRYKGLIYANELFEDLTVGMPRTAYINRVREDGKLDIRLEKDGYAKVEDNAQKILDLLKERKGYLLLTDKSSPDLIKKELGMSKKTFKKSIGALYKQKIILLEDKGIRLA</sequence>
<dbReference type="EMBL" id="CACVAQ010000472">
    <property type="protein sequence ID" value="CAA6829223.1"/>
    <property type="molecule type" value="Genomic_DNA"/>
</dbReference>
<feature type="domain" description="Conserved virulence factor B first S1" evidence="2">
    <location>
        <begin position="4"/>
        <end position="63"/>
    </location>
</feature>
<dbReference type="Gene3D" id="2.40.50.140">
    <property type="entry name" value="Nucleic acid-binding proteins"/>
    <property type="match status" value="1"/>
</dbReference>
<dbReference type="Gene3D" id="1.10.10.10">
    <property type="entry name" value="Winged helix-like DNA-binding domain superfamily/Winged helix DNA-binding domain"/>
    <property type="match status" value="1"/>
</dbReference>
<evidence type="ECO:0000313" key="4">
    <source>
        <dbReference type="EMBL" id="CAA6829223.1"/>
    </source>
</evidence>
<dbReference type="InterPro" id="IPR039566">
    <property type="entry name" value="CvfB_S1_st"/>
</dbReference>
<dbReference type="InterPro" id="IPR040764">
    <property type="entry name" value="CvfB_WH"/>
</dbReference>
<comment type="similarity">
    <text evidence="1">Belongs to the CvfB family.</text>
</comment>
<dbReference type="PIRSF" id="PIRSF012524">
    <property type="entry name" value="YitL_S1"/>
    <property type="match status" value="1"/>
</dbReference>
<reference evidence="4" key="1">
    <citation type="submission" date="2020-01" db="EMBL/GenBank/DDBJ databases">
        <authorList>
            <person name="Meier V. D."/>
            <person name="Meier V D."/>
        </authorList>
    </citation>
    <scope>NUCLEOTIDE SEQUENCE</scope>
    <source>
        <strain evidence="4">HLG_WM_MAG_10</strain>
    </source>
</reference>
<dbReference type="InterPro" id="IPR036388">
    <property type="entry name" value="WH-like_DNA-bd_sf"/>
</dbReference>
<dbReference type="AlphaFoldDB" id="A0A6S6UMC9"/>
<dbReference type="PANTHER" id="PTHR37296">
    <property type="entry name" value="CONSERVED VIRULENCE FACTOR B"/>
    <property type="match status" value="1"/>
</dbReference>
<dbReference type="InterPro" id="IPR012340">
    <property type="entry name" value="NA-bd_OB-fold"/>
</dbReference>
<organism evidence="4">
    <name type="scientific">uncultured Aureispira sp</name>
    <dbReference type="NCBI Taxonomy" id="1331704"/>
    <lineage>
        <taxon>Bacteria</taxon>
        <taxon>Pseudomonadati</taxon>
        <taxon>Bacteroidota</taxon>
        <taxon>Saprospiria</taxon>
        <taxon>Saprospirales</taxon>
        <taxon>Saprospiraceae</taxon>
        <taxon>Aureispira</taxon>
        <taxon>environmental samples</taxon>
    </lineage>
</organism>
<accession>A0A6S6UMC9</accession>
<gene>
    <name evidence="4" type="ORF">HELGO_WM24007</name>
</gene>
<evidence type="ECO:0000259" key="2">
    <source>
        <dbReference type="Pfam" id="PF13509"/>
    </source>
</evidence>
<name>A0A6S6UMC9_9BACT</name>
<feature type="domain" description="Conserved virulence factor B-like winged helix" evidence="3">
    <location>
        <begin position="221"/>
        <end position="278"/>
    </location>
</feature>
<dbReference type="Pfam" id="PF13509">
    <property type="entry name" value="S1_2"/>
    <property type="match status" value="2"/>
</dbReference>